<keyword evidence="10" id="KW-0443">Lipid metabolism</keyword>
<evidence type="ECO:0000256" key="2">
    <source>
        <dbReference type="ARBA" id="ARBA00010790"/>
    </source>
</evidence>
<dbReference type="SUPFAM" id="SSF51905">
    <property type="entry name" value="FAD/NAD(P)-binding domain"/>
    <property type="match status" value="1"/>
</dbReference>
<keyword evidence="9" id="KW-0411">Iron-sulfur</keyword>
<dbReference type="STRING" id="364197.SAMN05216296_1809"/>
<dbReference type="InterPro" id="IPR006076">
    <property type="entry name" value="FAD-dep_OxRdtase"/>
</dbReference>
<evidence type="ECO:0000259" key="20">
    <source>
        <dbReference type="Pfam" id="PF05199"/>
    </source>
</evidence>
<evidence type="ECO:0000256" key="17">
    <source>
        <dbReference type="ARBA" id="ARBA00049744"/>
    </source>
</evidence>
<keyword evidence="3" id="KW-0153">Cholesterol metabolism</keyword>
<evidence type="ECO:0000256" key="11">
    <source>
        <dbReference type="ARBA" id="ARBA00023166"/>
    </source>
</evidence>
<keyword evidence="12" id="KW-0753">Steroid metabolism</keyword>
<dbReference type="InterPro" id="IPR036188">
    <property type="entry name" value="FAD/NAD-bd_sf"/>
</dbReference>
<comment type="pathway">
    <text evidence="15">Steroid metabolism; cholesterol degradation.</text>
</comment>
<keyword evidence="5" id="KW-0479">Metal-binding</keyword>
<dbReference type="AlphaFoldDB" id="A0A1H2FTU2"/>
<evidence type="ECO:0000313" key="22">
    <source>
        <dbReference type="Proteomes" id="UP000243232"/>
    </source>
</evidence>
<dbReference type="Proteomes" id="UP000243232">
    <property type="component" value="Chromosome I"/>
</dbReference>
<evidence type="ECO:0000256" key="12">
    <source>
        <dbReference type="ARBA" id="ARBA00023221"/>
    </source>
</evidence>
<evidence type="ECO:0000256" key="18">
    <source>
        <dbReference type="ARBA" id="ARBA00049778"/>
    </source>
</evidence>
<name>A0A1H2FTU2_9PSED</name>
<dbReference type="EC" id="1.1.3.6" evidence="16"/>
<comment type="similarity">
    <text evidence="2">Belongs to the GMC oxidoreductase family.</text>
</comment>
<keyword evidence="8" id="KW-0408">Iron</keyword>
<evidence type="ECO:0000256" key="14">
    <source>
        <dbReference type="ARBA" id="ARBA00038856"/>
    </source>
</evidence>
<dbReference type="GO" id="GO:0051536">
    <property type="term" value="F:iron-sulfur cluster binding"/>
    <property type="evidence" value="ECO:0007669"/>
    <property type="project" value="UniProtKB-KW"/>
</dbReference>
<evidence type="ECO:0000256" key="3">
    <source>
        <dbReference type="ARBA" id="ARBA00022548"/>
    </source>
</evidence>
<dbReference type="InterPro" id="IPR017900">
    <property type="entry name" value="4Fe4S_Fe_S_CS"/>
</dbReference>
<evidence type="ECO:0000256" key="1">
    <source>
        <dbReference type="ARBA" id="ARBA00001974"/>
    </source>
</evidence>
<evidence type="ECO:0000259" key="19">
    <source>
        <dbReference type="Pfam" id="PF01266"/>
    </source>
</evidence>
<dbReference type="PANTHER" id="PTHR47470">
    <property type="entry name" value="CHOLESTEROL OXIDASE"/>
    <property type="match status" value="1"/>
</dbReference>
<protein>
    <recommendedName>
        <fullName evidence="17">Cholesterol oxidase</fullName>
        <ecNumber evidence="16">1.1.3.6</ecNumber>
        <ecNumber evidence="14">5.3.3.1</ecNumber>
    </recommendedName>
    <alternativeName>
        <fullName evidence="18">Cholesterol isomerase</fullName>
    </alternativeName>
</protein>
<dbReference type="Gene3D" id="3.50.50.60">
    <property type="entry name" value="FAD/NAD(P)-binding domain"/>
    <property type="match status" value="3"/>
</dbReference>
<dbReference type="RefSeq" id="WP_090194328.1">
    <property type="nucleotide sequence ID" value="NZ_LT629785.1"/>
</dbReference>
<dbReference type="GO" id="GO:0008203">
    <property type="term" value="P:cholesterol metabolic process"/>
    <property type="evidence" value="ECO:0007669"/>
    <property type="project" value="UniProtKB-KW"/>
</dbReference>
<evidence type="ECO:0000256" key="16">
    <source>
        <dbReference type="ARBA" id="ARBA00049723"/>
    </source>
</evidence>
<keyword evidence="7" id="KW-0560">Oxidoreductase</keyword>
<keyword evidence="6" id="KW-0274">FAD</keyword>
<evidence type="ECO:0000256" key="9">
    <source>
        <dbReference type="ARBA" id="ARBA00023014"/>
    </source>
</evidence>
<evidence type="ECO:0000313" key="21">
    <source>
        <dbReference type="EMBL" id="SDU10773.1"/>
    </source>
</evidence>
<keyword evidence="11" id="KW-1207">Sterol metabolism</keyword>
<evidence type="ECO:0000256" key="7">
    <source>
        <dbReference type="ARBA" id="ARBA00023002"/>
    </source>
</evidence>
<evidence type="ECO:0000256" key="15">
    <source>
        <dbReference type="ARBA" id="ARBA00049645"/>
    </source>
</evidence>
<keyword evidence="13" id="KW-0413">Isomerase</keyword>
<evidence type="ECO:0000256" key="8">
    <source>
        <dbReference type="ARBA" id="ARBA00023004"/>
    </source>
</evidence>
<dbReference type="PROSITE" id="PS00198">
    <property type="entry name" value="4FE4S_FER_1"/>
    <property type="match status" value="1"/>
</dbReference>
<dbReference type="EMBL" id="LT629785">
    <property type="protein sequence ID" value="SDU10773.1"/>
    <property type="molecule type" value="Genomic_DNA"/>
</dbReference>
<accession>A0A1H2FTU2</accession>
<organism evidence="21 22">
    <name type="scientific">Pseudomonas pohangensis</name>
    <dbReference type="NCBI Taxonomy" id="364197"/>
    <lineage>
        <taxon>Bacteria</taxon>
        <taxon>Pseudomonadati</taxon>
        <taxon>Pseudomonadota</taxon>
        <taxon>Gammaproteobacteria</taxon>
        <taxon>Pseudomonadales</taxon>
        <taxon>Pseudomonadaceae</taxon>
        <taxon>Pseudomonas</taxon>
    </lineage>
</organism>
<dbReference type="PANTHER" id="PTHR47470:SF1">
    <property type="entry name" value="FAD-DEPENDENT OXIDOREDUCTASE 2 FAD BINDING DOMAIN-CONTAINING PROTEIN"/>
    <property type="match status" value="1"/>
</dbReference>
<comment type="cofactor">
    <cofactor evidence="1">
        <name>FAD</name>
        <dbReference type="ChEBI" id="CHEBI:57692"/>
    </cofactor>
</comment>
<evidence type="ECO:0000256" key="5">
    <source>
        <dbReference type="ARBA" id="ARBA00022723"/>
    </source>
</evidence>
<sequence>MFDYDYLIIGSGFGGSVSALRLAEKGWQVAVVEQGRRIGRPEIEAGKRSLRQLMWLPKLGLRGYFVQHLFRHVAIVGGVGVGGGSIVWAAVMLEPKESFYNDPRLQALGLDLKSELAAHLKTARRMLGVTLNPRQSEQDEFLRQTAQRMGVAGTFGAVPNAVYFGEPGVTASDPFFGGEGPAREGCTFCGGCLTGCPTGAKNSLYWNYLYLAEKRGVNILSESKAERIEPLAGGGYRVSLIDAVSGRLLRSLTTRNLVLSAGVVGTLELLYKNRDTYRSLPGVSATLGQVVRTNSEAVTAVLHPPGSDMTNGTAISTDFHPDPFTHATQNRFDRGYRFMRGYMGPLVDDPLPWRRALKTIGAILSSPRLLLSNLLARDWEKRITTFTIMQDLDNHIGLQYRRPWYWPFSRKLVSVANPGHAAPSYLPIANRLTREYAAISGGTPMNITLESIGGLSTTAHILSGCPMGQSAADGVIGTDHQVHGHPGLFVVDGASIPGNIGVNPSLTITAMAERFAALQPSREEPHV</sequence>
<keyword evidence="22" id="KW-1185">Reference proteome</keyword>
<proteinExistence type="inferred from homology"/>
<dbReference type="InterPro" id="IPR052542">
    <property type="entry name" value="Cholesterol_Oxidase"/>
</dbReference>
<feature type="domain" description="FAD dependent oxidoreductase" evidence="19">
    <location>
        <begin position="5"/>
        <end position="297"/>
    </location>
</feature>
<gene>
    <name evidence="21" type="ORF">SAMN05216296_1809</name>
</gene>
<evidence type="ECO:0000256" key="13">
    <source>
        <dbReference type="ARBA" id="ARBA00023235"/>
    </source>
</evidence>
<evidence type="ECO:0000256" key="4">
    <source>
        <dbReference type="ARBA" id="ARBA00022630"/>
    </source>
</evidence>
<evidence type="ECO:0000256" key="10">
    <source>
        <dbReference type="ARBA" id="ARBA00023098"/>
    </source>
</evidence>
<reference evidence="22" key="1">
    <citation type="submission" date="2016-10" db="EMBL/GenBank/DDBJ databases">
        <authorList>
            <person name="Varghese N."/>
            <person name="Submissions S."/>
        </authorList>
    </citation>
    <scope>NUCLEOTIDE SEQUENCE [LARGE SCALE GENOMIC DNA]</scope>
    <source>
        <strain evidence="22">DSM 17875</strain>
    </source>
</reference>
<dbReference type="Pfam" id="PF01266">
    <property type="entry name" value="DAO"/>
    <property type="match status" value="1"/>
</dbReference>
<keyword evidence="4" id="KW-0285">Flavoprotein</keyword>
<feature type="domain" description="Glucose-methanol-choline oxidoreductase C-terminal" evidence="20">
    <location>
        <begin position="455"/>
        <end position="512"/>
    </location>
</feature>
<dbReference type="GO" id="GO:0046872">
    <property type="term" value="F:metal ion binding"/>
    <property type="evidence" value="ECO:0007669"/>
    <property type="project" value="UniProtKB-KW"/>
</dbReference>
<dbReference type="GO" id="GO:0004769">
    <property type="term" value="F:steroid Delta-isomerase activity"/>
    <property type="evidence" value="ECO:0007669"/>
    <property type="project" value="UniProtKB-EC"/>
</dbReference>
<dbReference type="GO" id="GO:0016995">
    <property type="term" value="F:cholesterol oxidase activity"/>
    <property type="evidence" value="ECO:0007669"/>
    <property type="project" value="UniProtKB-EC"/>
</dbReference>
<dbReference type="Pfam" id="PF05199">
    <property type="entry name" value="GMC_oxred_C"/>
    <property type="match status" value="1"/>
</dbReference>
<dbReference type="EC" id="5.3.3.1" evidence="14"/>
<dbReference type="OrthoDB" id="9787779at2"/>
<evidence type="ECO:0000256" key="6">
    <source>
        <dbReference type="ARBA" id="ARBA00022827"/>
    </source>
</evidence>
<dbReference type="InterPro" id="IPR007867">
    <property type="entry name" value="GMC_OxRtase_C"/>
</dbReference>